<dbReference type="PANTHER" id="PTHR43918">
    <property type="entry name" value="ACETYLCHOLINESTERASE"/>
    <property type="match status" value="1"/>
</dbReference>
<dbReference type="GO" id="GO:0019695">
    <property type="term" value="P:choline metabolic process"/>
    <property type="evidence" value="ECO:0007669"/>
    <property type="project" value="TreeGrafter"/>
</dbReference>
<accession>A0A7R9KNM8</accession>
<dbReference type="Gene3D" id="3.40.50.1820">
    <property type="entry name" value="alpha/beta hydrolase"/>
    <property type="match status" value="3"/>
</dbReference>
<dbReference type="InterPro" id="IPR050654">
    <property type="entry name" value="AChE-related_enzymes"/>
</dbReference>
<evidence type="ECO:0000256" key="3">
    <source>
        <dbReference type="ARBA" id="ARBA00022801"/>
    </source>
</evidence>
<evidence type="ECO:0000256" key="2">
    <source>
        <dbReference type="ARBA" id="ARBA00022487"/>
    </source>
</evidence>
<dbReference type="GO" id="GO:0005886">
    <property type="term" value="C:plasma membrane"/>
    <property type="evidence" value="ECO:0007669"/>
    <property type="project" value="TreeGrafter"/>
</dbReference>
<dbReference type="SUPFAM" id="SSF53474">
    <property type="entry name" value="alpha/beta-Hydrolases"/>
    <property type="match status" value="1"/>
</dbReference>
<dbReference type="InterPro" id="IPR029058">
    <property type="entry name" value="AB_hydrolase_fold"/>
</dbReference>
<feature type="region of interest" description="Disordered" evidence="5">
    <location>
        <begin position="380"/>
        <end position="401"/>
    </location>
</feature>
<evidence type="ECO:0000256" key="4">
    <source>
        <dbReference type="ARBA" id="ARBA00023180"/>
    </source>
</evidence>
<feature type="domain" description="Carboxylesterase type B" evidence="6">
    <location>
        <begin position="11"/>
        <end position="48"/>
    </location>
</feature>
<dbReference type="Proteomes" id="UP000759131">
    <property type="component" value="Unassembled WGS sequence"/>
</dbReference>
<reference evidence="7" key="1">
    <citation type="submission" date="2020-11" db="EMBL/GenBank/DDBJ databases">
        <authorList>
            <person name="Tran Van P."/>
        </authorList>
    </citation>
    <scope>NUCLEOTIDE SEQUENCE</scope>
</reference>
<keyword evidence="8" id="KW-1185">Reference proteome</keyword>
<name>A0A7R9KNM8_9ACAR</name>
<keyword evidence="2" id="KW-0719">Serine esterase</keyword>
<dbReference type="GO" id="GO:0006581">
    <property type="term" value="P:acetylcholine catabolic process"/>
    <property type="evidence" value="ECO:0007669"/>
    <property type="project" value="TreeGrafter"/>
</dbReference>
<evidence type="ECO:0000259" key="6">
    <source>
        <dbReference type="Pfam" id="PF00135"/>
    </source>
</evidence>
<dbReference type="EMBL" id="CAJPIZ010003897">
    <property type="protein sequence ID" value="CAG2106933.1"/>
    <property type="molecule type" value="Genomic_DNA"/>
</dbReference>
<dbReference type="Pfam" id="PF00135">
    <property type="entry name" value="COesterase"/>
    <property type="match status" value="2"/>
</dbReference>
<protein>
    <recommendedName>
        <fullName evidence="6">Carboxylesterase type B domain-containing protein</fullName>
    </recommendedName>
</protein>
<keyword evidence="4" id="KW-0325">Glycoprotein</keyword>
<dbReference type="OrthoDB" id="408631at2759"/>
<proteinExistence type="inferred from homology"/>
<dbReference type="PANTHER" id="PTHR43918:SF4">
    <property type="entry name" value="CARBOXYLIC ESTER HYDROLASE"/>
    <property type="match status" value="1"/>
</dbReference>
<dbReference type="GO" id="GO:0003990">
    <property type="term" value="F:acetylcholinesterase activity"/>
    <property type="evidence" value="ECO:0007669"/>
    <property type="project" value="TreeGrafter"/>
</dbReference>
<dbReference type="AlphaFoldDB" id="A0A7R9KNM8"/>
<evidence type="ECO:0000256" key="5">
    <source>
        <dbReference type="SAM" id="MobiDB-lite"/>
    </source>
</evidence>
<sequence>MNQLMVFTSVDVNTTSGLVIGQTVRVLDASVDQFLGIPYAEPPIGALRVSSMGQNRANPDHKEGRYLRQTHIFKVKTSSVAFVAANYGLGHLGSLYGDREDAPGNVGLYDQLMALKWVREKAEQLGGDRDQITIFGGSAGSWSASAHLLSPLSKGLFKRAIMQSSAHMYSKDRDVVSKDESILSGKRIAKEQNCSESEDWLQSRRRYNGRYASSEGSMLAQDYVKNMLTLNNFIESTKTSDSVYHGLDVKRVDDYYLQNVHKNSSLELKKAFYKLFGDLVMRCPTYLFVRQTALNGQPGHNVYFYQITYQNKYIAHALAAIRRPLTGHRVRHFRAHPPDPRIGNPNVLIYSSRRQTLRLTGQRSAIKLVNRSSAQTSAVYPKHNGGLRFSKPEGTDRGLGV</sequence>
<dbReference type="EMBL" id="OC858472">
    <property type="protein sequence ID" value="CAD7626503.1"/>
    <property type="molecule type" value="Genomic_DNA"/>
</dbReference>
<organism evidence="7">
    <name type="scientific">Medioppia subpectinata</name>
    <dbReference type="NCBI Taxonomy" id="1979941"/>
    <lineage>
        <taxon>Eukaryota</taxon>
        <taxon>Metazoa</taxon>
        <taxon>Ecdysozoa</taxon>
        <taxon>Arthropoda</taxon>
        <taxon>Chelicerata</taxon>
        <taxon>Arachnida</taxon>
        <taxon>Acari</taxon>
        <taxon>Acariformes</taxon>
        <taxon>Sarcoptiformes</taxon>
        <taxon>Oribatida</taxon>
        <taxon>Brachypylina</taxon>
        <taxon>Oppioidea</taxon>
        <taxon>Oppiidae</taxon>
        <taxon>Medioppia</taxon>
    </lineage>
</organism>
<feature type="compositionally biased region" description="Basic and acidic residues" evidence="5">
    <location>
        <begin position="390"/>
        <end position="401"/>
    </location>
</feature>
<dbReference type="InterPro" id="IPR002018">
    <property type="entry name" value="CarbesteraseB"/>
</dbReference>
<evidence type="ECO:0000313" key="8">
    <source>
        <dbReference type="Proteomes" id="UP000759131"/>
    </source>
</evidence>
<gene>
    <name evidence="7" type="ORF">OSB1V03_LOCUS6936</name>
</gene>
<feature type="domain" description="Carboxylesterase type B" evidence="6">
    <location>
        <begin position="77"/>
        <end position="200"/>
    </location>
</feature>
<comment type="similarity">
    <text evidence="1">Belongs to the type-B carboxylesterase/lipase family.</text>
</comment>
<feature type="non-terminal residue" evidence="7">
    <location>
        <position position="401"/>
    </location>
</feature>
<keyword evidence="3" id="KW-0378">Hydrolase</keyword>
<evidence type="ECO:0000256" key="1">
    <source>
        <dbReference type="ARBA" id="ARBA00005964"/>
    </source>
</evidence>
<dbReference type="GO" id="GO:0005615">
    <property type="term" value="C:extracellular space"/>
    <property type="evidence" value="ECO:0007669"/>
    <property type="project" value="TreeGrafter"/>
</dbReference>
<evidence type="ECO:0000313" key="7">
    <source>
        <dbReference type="EMBL" id="CAD7626503.1"/>
    </source>
</evidence>